<dbReference type="AlphaFoldDB" id="A0A5N5XBT6"/>
<reference evidence="2 3" key="1">
    <citation type="submission" date="2019-04" db="EMBL/GenBank/DDBJ databases">
        <title>Friends and foes A comparative genomics study of 23 Aspergillus species from section Flavi.</title>
        <authorList>
            <consortium name="DOE Joint Genome Institute"/>
            <person name="Kjaerbolling I."/>
            <person name="Vesth T."/>
            <person name="Frisvad J.C."/>
            <person name="Nybo J.L."/>
            <person name="Theobald S."/>
            <person name="Kildgaard S."/>
            <person name="Isbrandt T."/>
            <person name="Kuo A."/>
            <person name="Sato A."/>
            <person name="Lyhne E.K."/>
            <person name="Kogle M.E."/>
            <person name="Wiebenga A."/>
            <person name="Kun R.S."/>
            <person name="Lubbers R.J."/>
            <person name="Makela M.R."/>
            <person name="Barry K."/>
            <person name="Chovatia M."/>
            <person name="Clum A."/>
            <person name="Daum C."/>
            <person name="Haridas S."/>
            <person name="He G."/>
            <person name="LaButti K."/>
            <person name="Lipzen A."/>
            <person name="Mondo S."/>
            <person name="Riley R."/>
            <person name="Salamov A."/>
            <person name="Simmons B.A."/>
            <person name="Magnuson J.K."/>
            <person name="Henrissat B."/>
            <person name="Mortensen U.H."/>
            <person name="Larsen T.O."/>
            <person name="Devries R.P."/>
            <person name="Grigoriev I.V."/>
            <person name="Machida M."/>
            <person name="Baker S.E."/>
            <person name="Andersen M.R."/>
        </authorList>
    </citation>
    <scope>NUCLEOTIDE SEQUENCE [LARGE SCALE GENOMIC DNA]</scope>
    <source>
        <strain evidence="2 3">CBS 151.66</strain>
    </source>
</reference>
<name>A0A5N5XBT6_9EURO</name>
<keyword evidence="3" id="KW-1185">Reference proteome</keyword>
<evidence type="ECO:0000256" key="1">
    <source>
        <dbReference type="SAM" id="MobiDB-lite"/>
    </source>
</evidence>
<organism evidence="2 3">
    <name type="scientific">Aspergillus leporis</name>
    <dbReference type="NCBI Taxonomy" id="41062"/>
    <lineage>
        <taxon>Eukaryota</taxon>
        <taxon>Fungi</taxon>
        <taxon>Dikarya</taxon>
        <taxon>Ascomycota</taxon>
        <taxon>Pezizomycotina</taxon>
        <taxon>Eurotiomycetes</taxon>
        <taxon>Eurotiomycetidae</taxon>
        <taxon>Eurotiales</taxon>
        <taxon>Aspergillaceae</taxon>
        <taxon>Aspergillus</taxon>
        <taxon>Aspergillus subgen. Circumdati</taxon>
    </lineage>
</organism>
<feature type="compositionally biased region" description="Pro residues" evidence="1">
    <location>
        <begin position="1"/>
        <end position="25"/>
    </location>
</feature>
<feature type="region of interest" description="Disordered" evidence="1">
    <location>
        <begin position="1"/>
        <end position="32"/>
    </location>
</feature>
<dbReference type="OrthoDB" id="3476937at2759"/>
<evidence type="ECO:0000313" key="3">
    <source>
        <dbReference type="Proteomes" id="UP000326565"/>
    </source>
</evidence>
<proteinExistence type="predicted"/>
<evidence type="ECO:0000313" key="2">
    <source>
        <dbReference type="EMBL" id="KAB8078228.1"/>
    </source>
</evidence>
<accession>A0A5N5XBT6</accession>
<protein>
    <submittedName>
        <fullName evidence="2">Uncharacterized protein</fullName>
    </submittedName>
</protein>
<dbReference type="Proteomes" id="UP000326565">
    <property type="component" value="Unassembled WGS sequence"/>
</dbReference>
<gene>
    <name evidence="2" type="ORF">BDV29DRAFT_152950</name>
</gene>
<dbReference type="EMBL" id="ML732160">
    <property type="protein sequence ID" value="KAB8078228.1"/>
    <property type="molecule type" value="Genomic_DNA"/>
</dbReference>
<sequence>MAPKHPPSSSPPPPYPAPPETCPPPHIEDPDLKTHTHAHTLLISITQEGPHILPTVLHYWNLESSSAILTKLTRDQLQLIRGFRELGAFSTTAERVNDSLELHRYFTPIVAGKGNREAVDFVVSCLEKTSDTDAVDVVFHLSTVEVFGPRPEGVLDGGPAPVWKWAKPESVYAVRSGFWEAEVESALRDGEWMGGKGLWLSVRGVSEGKKQGLKRNRCRVLFNCDGV</sequence>